<accession>A0A4D9DPP1</accession>
<evidence type="ECO:0000256" key="1">
    <source>
        <dbReference type="SAM" id="MobiDB-lite"/>
    </source>
</evidence>
<dbReference type="EMBL" id="QXTE01000415">
    <property type="protein sequence ID" value="TFJ98231.1"/>
    <property type="molecule type" value="Genomic_DNA"/>
</dbReference>
<proteinExistence type="predicted"/>
<name>A0A4D9DPP1_9SAUR</name>
<feature type="region of interest" description="Disordered" evidence="1">
    <location>
        <begin position="1"/>
        <end position="20"/>
    </location>
</feature>
<evidence type="ECO:0000313" key="3">
    <source>
        <dbReference type="Proteomes" id="UP000297703"/>
    </source>
</evidence>
<dbReference type="Proteomes" id="UP000297703">
    <property type="component" value="Unassembled WGS sequence"/>
</dbReference>
<gene>
    <name evidence="2" type="ORF">DR999_PMT19869</name>
</gene>
<sequence length="105" mass="11093">MELGGSGVRRTGPMAGLQGIRNREGPWVMCLKPGRGHPGPSPAEHAGWSRSQLGRSGDAGCLQLVLFLLLALVERSSGPSDSRYRSVRKSQVILSQVEGAPTSAL</sequence>
<organism evidence="2 3">
    <name type="scientific">Platysternon megacephalum</name>
    <name type="common">big-headed turtle</name>
    <dbReference type="NCBI Taxonomy" id="55544"/>
    <lineage>
        <taxon>Eukaryota</taxon>
        <taxon>Metazoa</taxon>
        <taxon>Chordata</taxon>
        <taxon>Craniata</taxon>
        <taxon>Vertebrata</taxon>
        <taxon>Euteleostomi</taxon>
        <taxon>Archelosauria</taxon>
        <taxon>Testudinata</taxon>
        <taxon>Testudines</taxon>
        <taxon>Cryptodira</taxon>
        <taxon>Durocryptodira</taxon>
        <taxon>Testudinoidea</taxon>
        <taxon>Platysternidae</taxon>
        <taxon>Platysternon</taxon>
    </lineage>
</organism>
<reference evidence="2 3" key="2">
    <citation type="submission" date="2019-04" db="EMBL/GenBank/DDBJ databases">
        <title>The genome sequence of big-headed turtle.</title>
        <authorList>
            <person name="Gong S."/>
        </authorList>
    </citation>
    <scope>NUCLEOTIDE SEQUENCE [LARGE SCALE GENOMIC DNA]</scope>
    <source>
        <strain evidence="2">DO16091913</strain>
        <tissue evidence="2">Muscle</tissue>
    </source>
</reference>
<feature type="region of interest" description="Disordered" evidence="1">
    <location>
        <begin position="31"/>
        <end position="50"/>
    </location>
</feature>
<reference evidence="2 3" key="1">
    <citation type="submission" date="2019-04" db="EMBL/GenBank/DDBJ databases">
        <title>Draft genome of the big-headed turtle Platysternon megacephalum.</title>
        <authorList>
            <person name="Gong S."/>
        </authorList>
    </citation>
    <scope>NUCLEOTIDE SEQUENCE [LARGE SCALE GENOMIC DNA]</scope>
    <source>
        <strain evidence="2">DO16091913</strain>
        <tissue evidence="2">Muscle</tissue>
    </source>
</reference>
<evidence type="ECO:0000313" key="2">
    <source>
        <dbReference type="EMBL" id="TFJ98231.1"/>
    </source>
</evidence>
<protein>
    <submittedName>
        <fullName evidence="2">Uncharacterized protein</fullName>
    </submittedName>
</protein>
<dbReference type="AlphaFoldDB" id="A0A4D9DPP1"/>
<comment type="caution">
    <text evidence="2">The sequence shown here is derived from an EMBL/GenBank/DDBJ whole genome shotgun (WGS) entry which is preliminary data.</text>
</comment>
<keyword evidence="3" id="KW-1185">Reference proteome</keyword>